<dbReference type="SUPFAM" id="SSF51004">
    <property type="entry name" value="C-terminal (heme d1) domain of cytochrome cd1-nitrite reductase"/>
    <property type="match status" value="1"/>
</dbReference>
<evidence type="ECO:0000256" key="1">
    <source>
        <dbReference type="ARBA" id="ARBA00005564"/>
    </source>
</evidence>
<reference evidence="3" key="2">
    <citation type="submission" date="2021-04" db="EMBL/GenBank/DDBJ databases">
        <authorList>
            <person name="Gilroy R."/>
        </authorList>
    </citation>
    <scope>NUCLEOTIDE SEQUENCE</scope>
    <source>
        <strain evidence="3">1719</strain>
    </source>
</reference>
<keyword evidence="2" id="KW-0313">Glucose metabolism</keyword>
<name>A0A9D1W9X6_9SPHI</name>
<dbReference type="Pfam" id="PF10282">
    <property type="entry name" value="Lactonase"/>
    <property type="match status" value="1"/>
</dbReference>
<dbReference type="PANTHER" id="PTHR30344">
    <property type="entry name" value="6-PHOSPHOGLUCONOLACTONASE-RELATED"/>
    <property type="match status" value="1"/>
</dbReference>
<protein>
    <submittedName>
        <fullName evidence="3">Lactonase family protein</fullName>
    </submittedName>
</protein>
<organism evidence="3 4">
    <name type="scientific">Candidatus Sphingobacterium stercoripullorum</name>
    <dbReference type="NCBI Taxonomy" id="2838759"/>
    <lineage>
        <taxon>Bacteria</taxon>
        <taxon>Pseudomonadati</taxon>
        <taxon>Bacteroidota</taxon>
        <taxon>Sphingobacteriia</taxon>
        <taxon>Sphingobacteriales</taxon>
        <taxon>Sphingobacteriaceae</taxon>
        <taxon>Sphingobacterium</taxon>
    </lineage>
</organism>
<dbReference type="InterPro" id="IPR011048">
    <property type="entry name" value="Haem_d1_sf"/>
</dbReference>
<comment type="caution">
    <text evidence="3">The sequence shown here is derived from an EMBL/GenBank/DDBJ whole genome shotgun (WGS) entry which is preliminary data.</text>
</comment>
<dbReference type="InterPro" id="IPR019405">
    <property type="entry name" value="Lactonase_7-beta_prop"/>
</dbReference>
<evidence type="ECO:0000256" key="2">
    <source>
        <dbReference type="ARBA" id="ARBA00022526"/>
    </source>
</evidence>
<gene>
    <name evidence="3" type="ORF">H9853_05525</name>
</gene>
<evidence type="ECO:0000313" key="3">
    <source>
        <dbReference type="EMBL" id="HIX54467.1"/>
    </source>
</evidence>
<dbReference type="InterPro" id="IPR015943">
    <property type="entry name" value="WD40/YVTN_repeat-like_dom_sf"/>
</dbReference>
<dbReference type="InterPro" id="IPR050282">
    <property type="entry name" value="Cycloisomerase_2"/>
</dbReference>
<evidence type="ECO:0000313" key="4">
    <source>
        <dbReference type="Proteomes" id="UP000824156"/>
    </source>
</evidence>
<dbReference type="EMBL" id="DXEZ01000151">
    <property type="protein sequence ID" value="HIX54467.1"/>
    <property type="molecule type" value="Genomic_DNA"/>
</dbReference>
<comment type="similarity">
    <text evidence="1">Belongs to the cycloisomerase 2 family.</text>
</comment>
<dbReference type="Proteomes" id="UP000824156">
    <property type="component" value="Unassembled WGS sequence"/>
</dbReference>
<dbReference type="PANTHER" id="PTHR30344:SF1">
    <property type="entry name" value="6-PHOSPHOGLUCONOLACTONASE"/>
    <property type="match status" value="1"/>
</dbReference>
<dbReference type="AlphaFoldDB" id="A0A9D1W9X6"/>
<keyword evidence="2" id="KW-0119">Carbohydrate metabolism</keyword>
<reference evidence="3" key="1">
    <citation type="journal article" date="2021" name="PeerJ">
        <title>Extensive microbial diversity within the chicken gut microbiome revealed by metagenomics and culture.</title>
        <authorList>
            <person name="Gilroy R."/>
            <person name="Ravi A."/>
            <person name="Getino M."/>
            <person name="Pursley I."/>
            <person name="Horton D.L."/>
            <person name="Alikhan N.F."/>
            <person name="Baker D."/>
            <person name="Gharbi K."/>
            <person name="Hall N."/>
            <person name="Watson M."/>
            <person name="Adriaenssens E.M."/>
            <person name="Foster-Nyarko E."/>
            <person name="Jarju S."/>
            <person name="Secka A."/>
            <person name="Antonio M."/>
            <person name="Oren A."/>
            <person name="Chaudhuri R.R."/>
            <person name="La Ragione R."/>
            <person name="Hildebrand F."/>
            <person name="Pallen M.J."/>
        </authorList>
    </citation>
    <scope>NUCLEOTIDE SEQUENCE</scope>
    <source>
        <strain evidence="3">1719</strain>
    </source>
</reference>
<accession>A0A9D1W9X6</accession>
<dbReference type="GO" id="GO:0017057">
    <property type="term" value="F:6-phosphogluconolactonase activity"/>
    <property type="evidence" value="ECO:0007669"/>
    <property type="project" value="TreeGrafter"/>
</dbReference>
<dbReference type="Gene3D" id="2.130.10.10">
    <property type="entry name" value="YVTN repeat-like/Quinoprotein amine dehydrogenase"/>
    <property type="match status" value="1"/>
</dbReference>
<sequence>MKNRFLNTYIGVFIGLLIAVKGNAQENFVFYVGTYTEGTSSDGIYGYEFTPGSLEFKLRSTIKTPNPSFLALDSTRNFLFVVNELSEEDSKVRLFDLKNNSKELQSLPSYGASPCHVSLHPDKSVLAVSNYMGSISFYSFASSALTHLKSFPFKGSSVHPSRQEQSHVHSAFVSPHDGNFYVQDLGTDKIYVFEVSSKSHELEVIEKEVVELPKGSGPRHVVFHPELNHMYVLGELDGKIVHLKKEAGKWERVEVVDINSEEFKGENGAAEIRITSSGSDLYASNRLDAETITHFGVNKDGTIKKKQVYSVSGSGPRSFALSPDERFLIVANQLSNELVVFDRDKKDGSLKDTKARVKIPSPTCVVFAP</sequence>
<dbReference type="GO" id="GO:0006006">
    <property type="term" value="P:glucose metabolic process"/>
    <property type="evidence" value="ECO:0007669"/>
    <property type="project" value="UniProtKB-KW"/>
</dbReference>
<proteinExistence type="inferred from homology"/>